<dbReference type="SUPFAM" id="SSF48452">
    <property type="entry name" value="TPR-like"/>
    <property type="match status" value="1"/>
</dbReference>
<feature type="region of interest" description="Disordered" evidence="1">
    <location>
        <begin position="1"/>
        <end position="98"/>
    </location>
</feature>
<reference evidence="2 3" key="1">
    <citation type="submission" date="2018-04" db="EMBL/GenBank/DDBJ databases">
        <title>Denitrifier Microvirgula.</title>
        <authorList>
            <person name="Anderson E."/>
            <person name="Jang J."/>
            <person name="Ishii S."/>
        </authorList>
    </citation>
    <scope>NUCLEOTIDE SEQUENCE [LARGE SCALE GENOMIC DNA]</scope>
    <source>
        <strain evidence="2 3">BE2.4</strain>
    </source>
</reference>
<dbReference type="RefSeq" id="WP_107889561.1">
    <property type="nucleotide sequence ID" value="NZ_CP028519.1"/>
</dbReference>
<gene>
    <name evidence="2" type="ORF">DAI18_12410</name>
</gene>
<dbReference type="AlphaFoldDB" id="A0A2S0PBQ0"/>
<dbReference type="STRING" id="1122240.GCA_000620105_01720"/>
<dbReference type="Gene3D" id="1.25.40.10">
    <property type="entry name" value="Tetratricopeptide repeat domain"/>
    <property type="match status" value="1"/>
</dbReference>
<evidence type="ECO:0000256" key="1">
    <source>
        <dbReference type="SAM" id="MobiDB-lite"/>
    </source>
</evidence>
<dbReference type="KEGG" id="maer:DAI18_12410"/>
<evidence type="ECO:0000313" key="2">
    <source>
        <dbReference type="EMBL" id="AVY94752.1"/>
    </source>
</evidence>
<dbReference type="InterPro" id="IPR011990">
    <property type="entry name" value="TPR-like_helical_dom_sf"/>
</dbReference>
<evidence type="ECO:0000313" key="3">
    <source>
        <dbReference type="Proteomes" id="UP000244173"/>
    </source>
</evidence>
<keyword evidence="3" id="KW-1185">Reference proteome</keyword>
<organism evidence="2 3">
    <name type="scientific">Microvirgula aerodenitrificans</name>
    <dbReference type="NCBI Taxonomy" id="57480"/>
    <lineage>
        <taxon>Bacteria</taxon>
        <taxon>Pseudomonadati</taxon>
        <taxon>Pseudomonadota</taxon>
        <taxon>Betaproteobacteria</taxon>
        <taxon>Neisseriales</taxon>
        <taxon>Aquaspirillaceae</taxon>
        <taxon>Microvirgula</taxon>
    </lineage>
</organism>
<dbReference type="EMBL" id="CP028519">
    <property type="protein sequence ID" value="AVY94752.1"/>
    <property type="molecule type" value="Genomic_DNA"/>
</dbReference>
<dbReference type="Proteomes" id="UP000244173">
    <property type="component" value="Chromosome"/>
</dbReference>
<sequence>MTAIDAPLVAEADPPPPPQDTPDAAGTGPTDGMDDTDAEETDADVPDAAPPAPPARLRLRIQPDGGRLISHADTPVPPPRPAAPIDPRLAPARQASADGDWARARSGWAALLAADPAQADHAYNLAVALDQRGERQEAIRHYRMALALADARPARFPRAPTLRRLATLEEE</sequence>
<protein>
    <submittedName>
        <fullName evidence="2">Uncharacterized protein</fullName>
    </submittedName>
</protein>
<accession>A0A2S0PBQ0</accession>
<feature type="compositionally biased region" description="Pro residues" evidence="1">
    <location>
        <begin position="75"/>
        <end position="84"/>
    </location>
</feature>
<feature type="compositionally biased region" description="Acidic residues" evidence="1">
    <location>
        <begin position="32"/>
        <end position="45"/>
    </location>
</feature>
<proteinExistence type="predicted"/>
<name>A0A2S0PBQ0_9NEIS</name>
<feature type="compositionally biased region" description="Low complexity" evidence="1">
    <location>
        <begin position="21"/>
        <end position="31"/>
    </location>
</feature>
<feature type="compositionally biased region" description="Low complexity" evidence="1">
    <location>
        <begin position="1"/>
        <end position="12"/>
    </location>
</feature>